<dbReference type="SUPFAM" id="SSF48179">
    <property type="entry name" value="6-phosphogluconate dehydrogenase C-terminal domain-like"/>
    <property type="match status" value="1"/>
</dbReference>
<reference evidence="3" key="1">
    <citation type="journal article" date="2014" name="Front. Microbiol.">
        <title>High frequency of phylogenetically diverse reductive dehalogenase-homologous genes in deep subseafloor sedimentary metagenomes.</title>
        <authorList>
            <person name="Kawai M."/>
            <person name="Futagami T."/>
            <person name="Toyoda A."/>
            <person name="Takaki Y."/>
            <person name="Nishi S."/>
            <person name="Hori S."/>
            <person name="Arai W."/>
            <person name="Tsubouchi T."/>
            <person name="Morono Y."/>
            <person name="Uchiyama I."/>
            <person name="Ito T."/>
            <person name="Fujiyama A."/>
            <person name="Inagaki F."/>
            <person name="Takami H."/>
        </authorList>
    </citation>
    <scope>NUCLEOTIDE SEQUENCE</scope>
    <source>
        <strain evidence="3">Expedition CK06-06</strain>
    </source>
</reference>
<name>X0XC50_9ZZZZ</name>
<protein>
    <recommendedName>
        <fullName evidence="2">Prephenate/arogenate dehydrogenase domain-containing protein</fullName>
    </recommendedName>
</protein>
<dbReference type="GO" id="GO:0070403">
    <property type="term" value="F:NAD+ binding"/>
    <property type="evidence" value="ECO:0007669"/>
    <property type="project" value="TreeGrafter"/>
</dbReference>
<dbReference type="AlphaFoldDB" id="X0XC50"/>
<accession>X0XC50</accession>
<dbReference type="InterPro" id="IPR008927">
    <property type="entry name" value="6-PGluconate_DH-like_C_sf"/>
</dbReference>
<dbReference type="Pfam" id="PF20463">
    <property type="entry name" value="PDH_C"/>
    <property type="match status" value="1"/>
</dbReference>
<organism evidence="3">
    <name type="scientific">marine sediment metagenome</name>
    <dbReference type="NCBI Taxonomy" id="412755"/>
    <lineage>
        <taxon>unclassified sequences</taxon>
        <taxon>metagenomes</taxon>
        <taxon>ecological metagenomes</taxon>
    </lineage>
</organism>
<gene>
    <name evidence="3" type="ORF">S01H1_55094</name>
</gene>
<dbReference type="InterPro" id="IPR050812">
    <property type="entry name" value="Preph/Arog_dehydrog"/>
</dbReference>
<sequence>PLILSSALVTTTTDSPSWPEVSKLAATGYRDLTRLASQHPRMNRDICTTNRENIIAWIDEFIKELSRFRQLIADDSEEEIEQAFIQARQARQRWVDEHAKTD</sequence>
<proteinExistence type="predicted"/>
<dbReference type="PROSITE" id="PS51176">
    <property type="entry name" value="PDH_ADH"/>
    <property type="match status" value="1"/>
</dbReference>
<dbReference type="GO" id="GO:0006571">
    <property type="term" value="P:tyrosine biosynthetic process"/>
    <property type="evidence" value="ECO:0007669"/>
    <property type="project" value="InterPro"/>
</dbReference>
<dbReference type="InterPro" id="IPR003099">
    <property type="entry name" value="Prephen_DH"/>
</dbReference>
<dbReference type="EMBL" id="BARS01035791">
    <property type="protein sequence ID" value="GAG22511.1"/>
    <property type="molecule type" value="Genomic_DNA"/>
</dbReference>
<comment type="caution">
    <text evidence="3">The sequence shown here is derived from an EMBL/GenBank/DDBJ whole genome shotgun (WGS) entry which is preliminary data.</text>
</comment>
<evidence type="ECO:0000256" key="1">
    <source>
        <dbReference type="ARBA" id="ARBA00023002"/>
    </source>
</evidence>
<dbReference type="PANTHER" id="PTHR21363:SF0">
    <property type="entry name" value="PREPHENATE DEHYDROGENASE [NADP(+)]"/>
    <property type="match status" value="1"/>
</dbReference>
<dbReference type="GO" id="GO:0004665">
    <property type="term" value="F:prephenate dehydrogenase (NADP+) activity"/>
    <property type="evidence" value="ECO:0007669"/>
    <property type="project" value="InterPro"/>
</dbReference>
<feature type="domain" description="Prephenate/arogenate dehydrogenase" evidence="2">
    <location>
        <begin position="1"/>
        <end position="102"/>
    </location>
</feature>
<dbReference type="Gene3D" id="1.10.3660.10">
    <property type="entry name" value="6-phosphogluconate dehydrogenase C-terminal like domain"/>
    <property type="match status" value="1"/>
</dbReference>
<dbReference type="PANTHER" id="PTHR21363">
    <property type="entry name" value="PREPHENATE DEHYDROGENASE"/>
    <property type="match status" value="1"/>
</dbReference>
<evidence type="ECO:0000259" key="2">
    <source>
        <dbReference type="PROSITE" id="PS51176"/>
    </source>
</evidence>
<dbReference type="InterPro" id="IPR046825">
    <property type="entry name" value="PDH_C"/>
</dbReference>
<feature type="non-terminal residue" evidence="3">
    <location>
        <position position="1"/>
    </location>
</feature>
<keyword evidence="1" id="KW-0560">Oxidoreductase</keyword>
<dbReference type="GO" id="GO:0008977">
    <property type="term" value="F:prephenate dehydrogenase (NAD+) activity"/>
    <property type="evidence" value="ECO:0007669"/>
    <property type="project" value="InterPro"/>
</dbReference>
<evidence type="ECO:0000313" key="3">
    <source>
        <dbReference type="EMBL" id="GAG22511.1"/>
    </source>
</evidence>